<name>A0A1X6P556_PORUM</name>
<keyword evidence="1" id="KW-0472">Membrane</keyword>
<keyword evidence="1" id="KW-1133">Transmembrane helix</keyword>
<dbReference type="Proteomes" id="UP000218209">
    <property type="component" value="Unassembled WGS sequence"/>
</dbReference>
<reference evidence="2 3" key="1">
    <citation type="submission" date="2017-03" db="EMBL/GenBank/DDBJ databases">
        <title>WGS assembly of Porphyra umbilicalis.</title>
        <authorList>
            <person name="Brawley S.H."/>
            <person name="Blouin N.A."/>
            <person name="Ficko-Blean E."/>
            <person name="Wheeler G.L."/>
            <person name="Lohr M."/>
            <person name="Goodson H.V."/>
            <person name="Jenkins J.W."/>
            <person name="Blaby-Haas C.E."/>
            <person name="Helliwell K.E."/>
            <person name="Chan C."/>
            <person name="Marriage T."/>
            <person name="Bhattacharya D."/>
            <person name="Klein A.S."/>
            <person name="Badis Y."/>
            <person name="Brodie J."/>
            <person name="Cao Y."/>
            <person name="Collen J."/>
            <person name="Dittami S.M."/>
            <person name="Gachon C.M."/>
            <person name="Green B.R."/>
            <person name="Karpowicz S."/>
            <person name="Kim J.W."/>
            <person name="Kudahl U."/>
            <person name="Lin S."/>
            <person name="Michel G."/>
            <person name="Mittag M."/>
            <person name="Olson B.J."/>
            <person name="Pangilinan J."/>
            <person name="Peng Y."/>
            <person name="Qiu H."/>
            <person name="Shu S."/>
            <person name="Singer J.T."/>
            <person name="Smith A.G."/>
            <person name="Sprecher B.N."/>
            <person name="Wagner V."/>
            <person name="Wang W."/>
            <person name="Wang Z.-Y."/>
            <person name="Yan J."/>
            <person name="Yarish C."/>
            <person name="Zoeuner-Riek S."/>
            <person name="Zhuang Y."/>
            <person name="Zou Y."/>
            <person name="Lindquist E.A."/>
            <person name="Grimwood J."/>
            <person name="Barry K."/>
            <person name="Rokhsar D.S."/>
            <person name="Schmutz J."/>
            <person name="Stiller J.W."/>
            <person name="Grossman A.R."/>
            <person name="Prochnik S.E."/>
        </authorList>
    </citation>
    <scope>NUCLEOTIDE SEQUENCE [LARGE SCALE GENOMIC DNA]</scope>
    <source>
        <strain evidence="2">4086291</strain>
    </source>
</reference>
<feature type="transmembrane region" description="Helical" evidence="1">
    <location>
        <begin position="63"/>
        <end position="82"/>
    </location>
</feature>
<dbReference type="EMBL" id="KV918882">
    <property type="protein sequence ID" value="OSX76012.1"/>
    <property type="molecule type" value="Genomic_DNA"/>
</dbReference>
<organism evidence="2 3">
    <name type="scientific">Porphyra umbilicalis</name>
    <name type="common">Purple laver</name>
    <name type="synonym">Red alga</name>
    <dbReference type="NCBI Taxonomy" id="2786"/>
    <lineage>
        <taxon>Eukaryota</taxon>
        <taxon>Rhodophyta</taxon>
        <taxon>Bangiophyceae</taxon>
        <taxon>Bangiales</taxon>
        <taxon>Bangiaceae</taxon>
        <taxon>Porphyra</taxon>
    </lineage>
</organism>
<proteinExistence type="predicted"/>
<evidence type="ECO:0000256" key="1">
    <source>
        <dbReference type="SAM" id="Phobius"/>
    </source>
</evidence>
<dbReference type="AlphaFoldDB" id="A0A1X6P556"/>
<feature type="transmembrane region" description="Helical" evidence="1">
    <location>
        <begin position="39"/>
        <end position="56"/>
    </location>
</feature>
<keyword evidence="3" id="KW-1185">Reference proteome</keyword>
<protein>
    <submittedName>
        <fullName evidence="2">Uncharacterized protein</fullName>
    </submittedName>
</protein>
<feature type="transmembrane region" description="Helical" evidence="1">
    <location>
        <begin position="102"/>
        <end position="130"/>
    </location>
</feature>
<sequence>MPRRAATAAAAAATPAASASAAAAPPVAAAGLFSLPESLTFYAITLMFTGAWYTHVREYAPSAVPAVITANVGAAVALLSAVGLREASRGVDESEIGGWAPLAGRVGGVAAAVLLGGMGVVSMVGLAASFLGNPVAAVGRPFFVILFLSSVATASNMGLRTYVERLQVRAAASAAAAAAAATAAAAAAAPKKRE</sequence>
<feature type="transmembrane region" description="Helical" evidence="1">
    <location>
        <begin position="142"/>
        <end position="159"/>
    </location>
</feature>
<evidence type="ECO:0000313" key="2">
    <source>
        <dbReference type="EMBL" id="OSX76012.1"/>
    </source>
</evidence>
<accession>A0A1X6P556</accession>
<feature type="transmembrane region" description="Helical" evidence="1">
    <location>
        <begin position="171"/>
        <end position="189"/>
    </location>
</feature>
<evidence type="ECO:0000313" key="3">
    <source>
        <dbReference type="Proteomes" id="UP000218209"/>
    </source>
</evidence>
<keyword evidence="1" id="KW-0812">Transmembrane</keyword>
<gene>
    <name evidence="2" type="ORF">BU14_0209s0004</name>
</gene>